<evidence type="ECO:0000313" key="3">
    <source>
        <dbReference type="Proteomes" id="UP000199546"/>
    </source>
</evidence>
<protein>
    <submittedName>
        <fullName evidence="2">Acyl-CoA thioester hydrolase</fullName>
    </submittedName>
</protein>
<organism evidence="2 3">
    <name type="scientific">Geodermatophilus amargosae</name>
    <dbReference type="NCBI Taxonomy" id="1296565"/>
    <lineage>
        <taxon>Bacteria</taxon>
        <taxon>Bacillati</taxon>
        <taxon>Actinomycetota</taxon>
        <taxon>Actinomycetes</taxon>
        <taxon>Geodermatophilales</taxon>
        <taxon>Geodermatophilaceae</taxon>
        <taxon>Geodermatophilus</taxon>
    </lineage>
</organism>
<dbReference type="Gene3D" id="3.10.129.10">
    <property type="entry name" value="Hotdog Thioesterase"/>
    <property type="match status" value="1"/>
</dbReference>
<sequence>MAVPWSSPVRFVECDQQGVVFNAHYLVWADEASTLWWASLGLPWDELSARVEPVVKASTLEWSSSARWGDTVTVDAAAERLGRTSVTVRFTVRVGERVCCVVRNTYVGTAGGTSTPWPDDVRERLQAALSAG</sequence>
<evidence type="ECO:0000313" key="2">
    <source>
        <dbReference type="EMBL" id="SFT35533.1"/>
    </source>
</evidence>
<keyword evidence="3" id="KW-1185">Reference proteome</keyword>
<dbReference type="OrthoDB" id="9799036at2"/>
<gene>
    <name evidence="2" type="ORF">SAMN05660657_00366</name>
</gene>
<evidence type="ECO:0000259" key="1">
    <source>
        <dbReference type="Pfam" id="PF03061"/>
    </source>
</evidence>
<proteinExistence type="predicted"/>
<reference evidence="3" key="1">
    <citation type="submission" date="2016-10" db="EMBL/GenBank/DDBJ databases">
        <authorList>
            <person name="Varghese N."/>
            <person name="Submissions S."/>
        </authorList>
    </citation>
    <scope>NUCLEOTIDE SEQUENCE [LARGE SCALE GENOMIC DNA]</scope>
    <source>
        <strain evidence="3">DSM 46136</strain>
    </source>
</reference>
<dbReference type="AlphaFoldDB" id="A0A1I6XBN5"/>
<feature type="domain" description="Thioesterase" evidence="1">
    <location>
        <begin position="17"/>
        <end position="99"/>
    </location>
</feature>
<dbReference type="STRING" id="1296565.SAMN05660657_00366"/>
<dbReference type="InterPro" id="IPR006683">
    <property type="entry name" value="Thioestr_dom"/>
</dbReference>
<dbReference type="GO" id="GO:0016787">
    <property type="term" value="F:hydrolase activity"/>
    <property type="evidence" value="ECO:0007669"/>
    <property type="project" value="UniProtKB-KW"/>
</dbReference>
<dbReference type="InterPro" id="IPR029069">
    <property type="entry name" value="HotDog_dom_sf"/>
</dbReference>
<keyword evidence="2" id="KW-0378">Hydrolase</keyword>
<accession>A0A1I6XBN5</accession>
<dbReference type="CDD" id="cd00586">
    <property type="entry name" value="4HBT"/>
    <property type="match status" value="1"/>
</dbReference>
<dbReference type="RefSeq" id="WP_093577706.1">
    <property type="nucleotide sequence ID" value="NZ_FPBA01000001.1"/>
</dbReference>
<dbReference type="EMBL" id="FPBA01000001">
    <property type="protein sequence ID" value="SFT35533.1"/>
    <property type="molecule type" value="Genomic_DNA"/>
</dbReference>
<dbReference type="SUPFAM" id="SSF54637">
    <property type="entry name" value="Thioesterase/thiol ester dehydrase-isomerase"/>
    <property type="match status" value="1"/>
</dbReference>
<dbReference type="Proteomes" id="UP000199546">
    <property type="component" value="Unassembled WGS sequence"/>
</dbReference>
<dbReference type="Pfam" id="PF03061">
    <property type="entry name" value="4HBT"/>
    <property type="match status" value="1"/>
</dbReference>
<name>A0A1I6XBN5_9ACTN</name>